<gene>
    <name evidence="1" type="ORF">NAPIS_ORF01308</name>
</gene>
<accession>T0MD38</accession>
<evidence type="ECO:0000313" key="1">
    <source>
        <dbReference type="EMBL" id="EQB61126.1"/>
    </source>
</evidence>
<dbReference type="Proteomes" id="UP000053780">
    <property type="component" value="Unassembled WGS sequence"/>
</dbReference>
<dbReference type="EMBL" id="KE647171">
    <property type="protein sequence ID" value="EQB61126.1"/>
    <property type="molecule type" value="Genomic_DNA"/>
</dbReference>
<dbReference type="HOGENOM" id="CLU_2109715_0_0_1"/>
<keyword evidence="2" id="KW-1185">Reference proteome</keyword>
<organism evidence="1 2">
    <name type="scientific">Vairimorpha apis BRL 01</name>
    <dbReference type="NCBI Taxonomy" id="1037528"/>
    <lineage>
        <taxon>Eukaryota</taxon>
        <taxon>Fungi</taxon>
        <taxon>Fungi incertae sedis</taxon>
        <taxon>Microsporidia</taxon>
        <taxon>Nosematidae</taxon>
        <taxon>Vairimorpha</taxon>
    </lineage>
</organism>
<proteinExistence type="predicted"/>
<dbReference type="AlphaFoldDB" id="T0MD38"/>
<reference evidence="1 2" key="1">
    <citation type="journal article" date="2013" name="BMC Genomics">
        <title>Genome sequencing and comparative genomics of honey bee microsporidia, Nosema apis reveal novel insights into host-parasite interactions.</title>
        <authorList>
            <person name="Chen Yp."/>
            <person name="Pettis J.S."/>
            <person name="Zhao Y."/>
            <person name="Liu X."/>
            <person name="Tallon L.J."/>
            <person name="Sadzewicz L.D."/>
            <person name="Li R."/>
            <person name="Zheng H."/>
            <person name="Huang S."/>
            <person name="Zhang X."/>
            <person name="Hamilton M.C."/>
            <person name="Pernal S.F."/>
            <person name="Melathopoulos A.P."/>
            <person name="Yan X."/>
            <person name="Evans J.D."/>
        </authorList>
    </citation>
    <scope>NUCLEOTIDE SEQUENCE [LARGE SCALE GENOMIC DNA]</scope>
    <source>
        <strain evidence="1 2">BRL 01</strain>
    </source>
</reference>
<name>T0MD38_9MICR</name>
<dbReference type="VEuPathDB" id="MicrosporidiaDB:NAPIS_ORF01308"/>
<sequence>MSNKESAEILKIIEKKLSTKSKKHKYELKKEFDACSINIKEMINSEFIKESDKLKTELQKIINFFNNDFINTEIQQINDKINILCDKIQENIITVKNVKNKIKTYLQKRTEIQKK</sequence>
<evidence type="ECO:0000313" key="2">
    <source>
        <dbReference type="Proteomes" id="UP000053780"/>
    </source>
</evidence>
<protein>
    <submittedName>
        <fullName evidence="1">Uncharacterized protein</fullName>
    </submittedName>
</protein>